<keyword evidence="2 7" id="KW-0812">Transmembrane</keyword>
<dbReference type="InterPro" id="IPR049326">
    <property type="entry name" value="Rhodopsin_dom_fungi"/>
</dbReference>
<feature type="transmembrane region" description="Helical" evidence="7">
    <location>
        <begin position="48"/>
        <end position="68"/>
    </location>
</feature>
<feature type="transmembrane region" description="Helical" evidence="7">
    <location>
        <begin position="177"/>
        <end position="199"/>
    </location>
</feature>
<evidence type="ECO:0000259" key="8">
    <source>
        <dbReference type="Pfam" id="PF20684"/>
    </source>
</evidence>
<dbReference type="Proteomes" id="UP000275385">
    <property type="component" value="Unassembled WGS sequence"/>
</dbReference>
<keyword evidence="4 7" id="KW-0472">Membrane</keyword>
<reference evidence="9 10" key="1">
    <citation type="submission" date="2018-08" db="EMBL/GenBank/DDBJ databases">
        <title>Draft genome of the lignicolous fungus Coniochaeta pulveracea.</title>
        <authorList>
            <person name="Borstlap C.J."/>
            <person name="De Witt R.N."/>
            <person name="Botha A."/>
            <person name="Volschenk H."/>
        </authorList>
    </citation>
    <scope>NUCLEOTIDE SEQUENCE [LARGE SCALE GENOMIC DNA]</scope>
    <source>
        <strain evidence="9 10">CAB683</strain>
    </source>
</reference>
<comment type="similarity">
    <text evidence="5">Belongs to the SAT4 family.</text>
</comment>
<feature type="compositionally biased region" description="Basic and acidic residues" evidence="6">
    <location>
        <begin position="371"/>
        <end position="384"/>
    </location>
</feature>
<evidence type="ECO:0000256" key="3">
    <source>
        <dbReference type="ARBA" id="ARBA00022989"/>
    </source>
</evidence>
<feature type="transmembrane region" description="Helical" evidence="7">
    <location>
        <begin position="211"/>
        <end position="231"/>
    </location>
</feature>
<comment type="caution">
    <text evidence="9">The sequence shown here is derived from an EMBL/GenBank/DDBJ whole genome shotgun (WGS) entry which is preliminary data.</text>
</comment>
<keyword evidence="10" id="KW-1185">Reference proteome</keyword>
<dbReference type="PANTHER" id="PTHR33048:SF47">
    <property type="entry name" value="INTEGRAL MEMBRANE PROTEIN-RELATED"/>
    <property type="match status" value="1"/>
</dbReference>
<organism evidence="9 10">
    <name type="scientific">Coniochaeta pulveracea</name>
    <dbReference type="NCBI Taxonomy" id="177199"/>
    <lineage>
        <taxon>Eukaryota</taxon>
        <taxon>Fungi</taxon>
        <taxon>Dikarya</taxon>
        <taxon>Ascomycota</taxon>
        <taxon>Pezizomycotina</taxon>
        <taxon>Sordariomycetes</taxon>
        <taxon>Sordariomycetidae</taxon>
        <taxon>Coniochaetales</taxon>
        <taxon>Coniochaetaceae</taxon>
        <taxon>Coniochaeta</taxon>
    </lineage>
</organism>
<dbReference type="OrthoDB" id="5413793at2759"/>
<feature type="transmembrane region" description="Helical" evidence="7">
    <location>
        <begin position="16"/>
        <end position="36"/>
    </location>
</feature>
<dbReference type="GO" id="GO:0016020">
    <property type="term" value="C:membrane"/>
    <property type="evidence" value="ECO:0007669"/>
    <property type="project" value="UniProtKB-SubCell"/>
</dbReference>
<feature type="region of interest" description="Disordered" evidence="6">
    <location>
        <begin position="288"/>
        <end position="336"/>
    </location>
</feature>
<evidence type="ECO:0000313" key="10">
    <source>
        <dbReference type="Proteomes" id="UP000275385"/>
    </source>
</evidence>
<dbReference type="EMBL" id="QVQW01000011">
    <property type="protein sequence ID" value="RKU47070.1"/>
    <property type="molecule type" value="Genomic_DNA"/>
</dbReference>
<feature type="domain" description="Rhodopsin" evidence="8">
    <location>
        <begin position="33"/>
        <end position="273"/>
    </location>
</feature>
<evidence type="ECO:0000256" key="5">
    <source>
        <dbReference type="ARBA" id="ARBA00038359"/>
    </source>
</evidence>
<comment type="subcellular location">
    <subcellularLocation>
        <location evidence="1">Membrane</location>
        <topology evidence="1">Multi-pass membrane protein</topology>
    </subcellularLocation>
</comment>
<proteinExistence type="inferred from homology"/>
<dbReference type="InterPro" id="IPR052337">
    <property type="entry name" value="SAT4-like"/>
</dbReference>
<accession>A0A420YGS5</accession>
<evidence type="ECO:0000313" key="9">
    <source>
        <dbReference type="EMBL" id="RKU47070.1"/>
    </source>
</evidence>
<gene>
    <name evidence="9" type="ORF">DL546_009073</name>
</gene>
<sequence>MADFKDTPDYHGYTEINLNAALIGFSTLFFGTRIYVRAFMTKTLGWDDLFASVGYLLLIAQSALDIHAVSLGSGAHIDLIPQPLLFKFFRSLVIQTLIYFWAVAFVRFAILGFLPRLSQDRMILYTIYAVGSIVLIQTIVAFVYRLMECSPVADNFKPPIIPGLKCKGLKPDQAMMIGHGVVGLVVDIALLVLPIYIICTKMIWSRKAIQVMLVLSVGVFVIVTGIVRLYMIVTLDFTIDPTYKMATIGIWTDLEGHVGLWCGCFPALQPILRIVSYKLGLRSHLQSNQKSSGQYPRQYGYGSGVNKSGTRKSGYVRNGSGVDREGAGTDEDGDSQRAIIIQTGGIMELKELEPNGMGHGRGIQKTTQVEVRSEPKGEEREGRGHRLNRSWVDMSA</sequence>
<evidence type="ECO:0000256" key="6">
    <source>
        <dbReference type="SAM" id="MobiDB-lite"/>
    </source>
</evidence>
<name>A0A420YGS5_9PEZI</name>
<evidence type="ECO:0000256" key="7">
    <source>
        <dbReference type="SAM" id="Phobius"/>
    </source>
</evidence>
<protein>
    <recommendedName>
        <fullName evidence="8">Rhodopsin domain-containing protein</fullName>
    </recommendedName>
</protein>
<feature type="transmembrane region" description="Helical" evidence="7">
    <location>
        <begin position="122"/>
        <end position="144"/>
    </location>
</feature>
<dbReference type="AlphaFoldDB" id="A0A420YGS5"/>
<feature type="region of interest" description="Disordered" evidence="6">
    <location>
        <begin position="353"/>
        <end position="396"/>
    </location>
</feature>
<evidence type="ECO:0000256" key="1">
    <source>
        <dbReference type="ARBA" id="ARBA00004141"/>
    </source>
</evidence>
<evidence type="ECO:0000256" key="2">
    <source>
        <dbReference type="ARBA" id="ARBA00022692"/>
    </source>
</evidence>
<feature type="transmembrane region" description="Helical" evidence="7">
    <location>
        <begin position="88"/>
        <end position="110"/>
    </location>
</feature>
<keyword evidence="3 7" id="KW-1133">Transmembrane helix</keyword>
<evidence type="ECO:0000256" key="4">
    <source>
        <dbReference type="ARBA" id="ARBA00023136"/>
    </source>
</evidence>
<dbReference type="PANTHER" id="PTHR33048">
    <property type="entry name" value="PTH11-LIKE INTEGRAL MEMBRANE PROTEIN (AFU_ORTHOLOGUE AFUA_5G11245)"/>
    <property type="match status" value="1"/>
</dbReference>
<dbReference type="Pfam" id="PF20684">
    <property type="entry name" value="Fung_rhodopsin"/>
    <property type="match status" value="1"/>
</dbReference>